<evidence type="ECO:0000256" key="7">
    <source>
        <dbReference type="SAM" id="Phobius"/>
    </source>
</evidence>
<feature type="transmembrane region" description="Helical" evidence="7">
    <location>
        <begin position="43"/>
        <end position="64"/>
    </location>
</feature>
<evidence type="ECO:0000256" key="5">
    <source>
        <dbReference type="ARBA" id="ARBA00023136"/>
    </source>
</evidence>
<keyword evidence="4 7" id="KW-1133">Transmembrane helix</keyword>
<evidence type="ECO:0000256" key="1">
    <source>
        <dbReference type="ARBA" id="ARBA00004141"/>
    </source>
</evidence>
<evidence type="ECO:0000313" key="9">
    <source>
        <dbReference type="Proteomes" id="UP000196365"/>
    </source>
</evidence>
<proteinExistence type="predicted"/>
<protein>
    <submittedName>
        <fullName evidence="8">UDP-N-acetylmuramyl pentapeptide phosphotransferase/UDP-N-acetylglucosamine-1-phosphate transferase</fullName>
    </submittedName>
</protein>
<keyword evidence="5 7" id="KW-0472">Membrane</keyword>
<feature type="binding site" evidence="6">
    <location>
        <position position="153"/>
    </location>
    <ligand>
        <name>Mg(2+)</name>
        <dbReference type="ChEBI" id="CHEBI:18420"/>
    </ligand>
</feature>
<feature type="binding site" evidence="6">
    <location>
        <position position="209"/>
    </location>
    <ligand>
        <name>Mg(2+)</name>
        <dbReference type="ChEBI" id="CHEBI:18420"/>
    </ligand>
</feature>
<keyword evidence="9" id="KW-1185">Reference proteome</keyword>
<keyword evidence="3 7" id="KW-0812">Transmembrane</keyword>
<comment type="cofactor">
    <cofactor evidence="6">
        <name>Mg(2+)</name>
        <dbReference type="ChEBI" id="CHEBI:18420"/>
    </cofactor>
</comment>
<comment type="subcellular location">
    <subcellularLocation>
        <location evidence="1">Membrane</location>
        <topology evidence="1">Multi-pass membrane protein</topology>
    </subcellularLocation>
</comment>
<feature type="transmembrane region" description="Helical" evidence="7">
    <location>
        <begin position="162"/>
        <end position="178"/>
    </location>
</feature>
<dbReference type="GO" id="GO:0046872">
    <property type="term" value="F:metal ion binding"/>
    <property type="evidence" value="ECO:0007669"/>
    <property type="project" value="UniProtKB-KW"/>
</dbReference>
<evidence type="ECO:0000256" key="3">
    <source>
        <dbReference type="ARBA" id="ARBA00022692"/>
    </source>
</evidence>
<dbReference type="GO" id="GO:0016780">
    <property type="term" value="F:phosphotransferase activity, for other substituted phosphate groups"/>
    <property type="evidence" value="ECO:0007669"/>
    <property type="project" value="InterPro"/>
</dbReference>
<keyword evidence="6" id="KW-0479">Metal-binding</keyword>
<evidence type="ECO:0000256" key="2">
    <source>
        <dbReference type="ARBA" id="ARBA00022679"/>
    </source>
</evidence>
<feature type="transmembrane region" description="Helical" evidence="7">
    <location>
        <begin position="6"/>
        <end position="22"/>
    </location>
</feature>
<dbReference type="InterPro" id="IPR000715">
    <property type="entry name" value="Glycosyl_transferase_4"/>
</dbReference>
<dbReference type="EMBL" id="FUWV01000001">
    <property type="protein sequence ID" value="SJZ33639.1"/>
    <property type="molecule type" value="Genomic_DNA"/>
</dbReference>
<gene>
    <name evidence="8" type="ORF">SAMN02745973_00093</name>
</gene>
<reference evidence="8 9" key="1">
    <citation type="submission" date="2017-02" db="EMBL/GenBank/DDBJ databases">
        <authorList>
            <person name="Peterson S.W."/>
        </authorList>
    </citation>
    <scope>NUCLEOTIDE SEQUENCE [LARGE SCALE GENOMIC DNA]</scope>
    <source>
        <strain evidence="8 9">DSM 15102</strain>
    </source>
</reference>
<name>A0A1T4JU14_9FIRM</name>
<dbReference type="OrthoDB" id="2679245at2"/>
<dbReference type="Proteomes" id="UP000196365">
    <property type="component" value="Unassembled WGS sequence"/>
</dbReference>
<organism evidence="8 9">
    <name type="scientific">Garciella nitratireducens DSM 15102</name>
    <dbReference type="NCBI Taxonomy" id="1121911"/>
    <lineage>
        <taxon>Bacteria</taxon>
        <taxon>Bacillati</taxon>
        <taxon>Bacillota</taxon>
        <taxon>Clostridia</taxon>
        <taxon>Eubacteriales</taxon>
        <taxon>Eubacteriaceae</taxon>
        <taxon>Garciella</taxon>
    </lineage>
</organism>
<feature type="transmembrane region" description="Helical" evidence="7">
    <location>
        <begin position="184"/>
        <end position="201"/>
    </location>
</feature>
<accession>A0A1T4JU14</accession>
<sequence>MFFYIILIFISTLLSFIIKKLIYDMLMCSSAIRNNYLGENIPVGMGIIFPLSLICSVTILYLFYPLTKTTYVFIFGIAFISFLGLIDDLLGNRDTTGLKGHIGKLFHLQLTTGGLKAVMGVFLSLLVSIPFQDTFFSIIFNAIIIALFTNLINLLDLRPGRAIKFYFIYVSILFFFFYNQEDFYLIIVLTISVILYFPMDVKAKAMMGDTGSNVLGFTLGFFTTIYFTNFLKIIILILLIIIHLYTEKSSITKLIEHNRILKFIDQLGR</sequence>
<dbReference type="RefSeq" id="WP_087677550.1">
    <property type="nucleotide sequence ID" value="NZ_FUWV01000001.1"/>
</dbReference>
<keyword evidence="2 8" id="KW-0808">Transferase</keyword>
<evidence type="ECO:0000256" key="4">
    <source>
        <dbReference type="ARBA" id="ARBA00022989"/>
    </source>
</evidence>
<dbReference type="Pfam" id="PF00953">
    <property type="entry name" value="Glycos_transf_4"/>
    <property type="match status" value="1"/>
</dbReference>
<feature type="transmembrane region" description="Helical" evidence="7">
    <location>
        <begin position="70"/>
        <end position="90"/>
    </location>
</feature>
<feature type="transmembrane region" description="Helical" evidence="7">
    <location>
        <begin position="110"/>
        <end position="129"/>
    </location>
</feature>
<dbReference type="AlphaFoldDB" id="A0A1T4JU14"/>
<feature type="transmembrane region" description="Helical" evidence="7">
    <location>
        <begin position="213"/>
        <end position="245"/>
    </location>
</feature>
<feature type="transmembrane region" description="Helical" evidence="7">
    <location>
        <begin position="135"/>
        <end position="155"/>
    </location>
</feature>
<dbReference type="GO" id="GO:0016020">
    <property type="term" value="C:membrane"/>
    <property type="evidence" value="ECO:0007669"/>
    <property type="project" value="UniProtKB-SubCell"/>
</dbReference>
<evidence type="ECO:0000313" key="8">
    <source>
        <dbReference type="EMBL" id="SJZ33639.1"/>
    </source>
</evidence>
<evidence type="ECO:0000256" key="6">
    <source>
        <dbReference type="PIRSR" id="PIRSR600715-1"/>
    </source>
</evidence>
<keyword evidence="6" id="KW-0460">Magnesium</keyword>